<evidence type="ECO:0000313" key="2">
    <source>
        <dbReference type="EMBL" id="OAQ27736.1"/>
    </source>
</evidence>
<dbReference type="OrthoDB" id="8918678at2759"/>
<feature type="compositionally biased region" description="Acidic residues" evidence="1">
    <location>
        <begin position="147"/>
        <end position="159"/>
    </location>
</feature>
<proteinExistence type="predicted"/>
<feature type="region of interest" description="Disordered" evidence="1">
    <location>
        <begin position="282"/>
        <end position="301"/>
    </location>
</feature>
<feature type="compositionally biased region" description="Polar residues" evidence="1">
    <location>
        <begin position="52"/>
        <end position="62"/>
    </location>
</feature>
<evidence type="ECO:0000313" key="3">
    <source>
        <dbReference type="Proteomes" id="UP000078512"/>
    </source>
</evidence>
<feature type="region of interest" description="Disordered" evidence="1">
    <location>
        <begin position="136"/>
        <end position="170"/>
    </location>
</feature>
<name>A0A197JTG8_9FUNG</name>
<reference evidence="2 3" key="1">
    <citation type="submission" date="2016-05" db="EMBL/GenBank/DDBJ databases">
        <title>Genome sequencing reveals origins of a unique bacterial endosymbiosis in the earliest lineages of terrestrial Fungi.</title>
        <authorList>
            <consortium name="DOE Joint Genome Institute"/>
            <person name="Uehling J."/>
            <person name="Gryganskyi A."/>
            <person name="Hameed K."/>
            <person name="Tschaplinski T."/>
            <person name="Misztal P."/>
            <person name="Wu S."/>
            <person name="Desiro A."/>
            <person name="Vande Pol N."/>
            <person name="Du Z.-Y."/>
            <person name="Zienkiewicz A."/>
            <person name="Zienkiewicz K."/>
            <person name="Morin E."/>
            <person name="Tisserant E."/>
            <person name="Splivallo R."/>
            <person name="Hainaut M."/>
            <person name="Henrissat B."/>
            <person name="Ohm R."/>
            <person name="Kuo A."/>
            <person name="Yan J."/>
            <person name="Lipzen A."/>
            <person name="Nolan M."/>
            <person name="Labutti K."/>
            <person name="Barry K."/>
            <person name="Goldstein A."/>
            <person name="Labbe J."/>
            <person name="Schadt C."/>
            <person name="Tuskan G."/>
            <person name="Grigoriev I."/>
            <person name="Martin F."/>
            <person name="Vilgalys R."/>
            <person name="Bonito G."/>
        </authorList>
    </citation>
    <scope>NUCLEOTIDE SEQUENCE [LARGE SCALE GENOMIC DNA]</scope>
    <source>
        <strain evidence="2 3">AG-77</strain>
    </source>
</reference>
<accession>A0A197JTG8</accession>
<sequence>MAGDLTTHHPGSSLSSTGTIVAPQTLTHNNIAQWAMSMAENTAMDEHYAPSEYSQFTDTTTRPFKPLYVPTEADEESVWNEEEQEEHQKVPLQRKHAKTPRGLFQRLLSQQPSFADDDDLGMGDNSLKEERLAVSEGENAVLPDDNAANDDDAEEDDSDGWWPEAPKPVNVNLGEETSYYFDKEQERWVKRKSGPKTFSVTEPMPPPPMSHSATPVSISSPVIKGLLPLNRRPPPGPKPAFAGLPARRGAVSGSILDTTNRAEATPLPRHRVTLRDLKDFSASPSFEAPKRTPSTVVPPNTNTDFYSFSFEAPKRARSIMVSPNTIDS</sequence>
<feature type="region of interest" description="Disordered" evidence="1">
    <location>
        <begin position="191"/>
        <end position="245"/>
    </location>
</feature>
<protein>
    <submittedName>
        <fullName evidence="2">Uncharacterized protein</fullName>
    </submittedName>
</protein>
<feature type="compositionally biased region" description="Polar residues" evidence="1">
    <location>
        <begin position="9"/>
        <end position="21"/>
    </location>
</feature>
<feature type="region of interest" description="Disordered" evidence="1">
    <location>
        <begin position="52"/>
        <end position="98"/>
    </location>
</feature>
<gene>
    <name evidence="2" type="ORF">K457DRAFT_605354</name>
</gene>
<feature type="compositionally biased region" description="Acidic residues" evidence="1">
    <location>
        <begin position="72"/>
        <end position="85"/>
    </location>
</feature>
<feature type="compositionally biased region" description="Polar residues" evidence="1">
    <location>
        <begin position="211"/>
        <end position="220"/>
    </location>
</feature>
<evidence type="ECO:0000256" key="1">
    <source>
        <dbReference type="SAM" id="MobiDB-lite"/>
    </source>
</evidence>
<dbReference type="AlphaFoldDB" id="A0A197JTG8"/>
<dbReference type="EMBL" id="KV442054">
    <property type="protein sequence ID" value="OAQ27736.1"/>
    <property type="molecule type" value="Genomic_DNA"/>
</dbReference>
<organism evidence="2 3">
    <name type="scientific">Linnemannia elongata AG-77</name>
    <dbReference type="NCBI Taxonomy" id="1314771"/>
    <lineage>
        <taxon>Eukaryota</taxon>
        <taxon>Fungi</taxon>
        <taxon>Fungi incertae sedis</taxon>
        <taxon>Mucoromycota</taxon>
        <taxon>Mortierellomycotina</taxon>
        <taxon>Mortierellomycetes</taxon>
        <taxon>Mortierellales</taxon>
        <taxon>Mortierellaceae</taxon>
        <taxon>Linnemannia</taxon>
    </lineage>
</organism>
<dbReference type="Proteomes" id="UP000078512">
    <property type="component" value="Unassembled WGS sequence"/>
</dbReference>
<feature type="compositionally biased region" description="Low complexity" evidence="1">
    <location>
        <begin position="292"/>
        <end position="301"/>
    </location>
</feature>
<dbReference type="STRING" id="1314771.A0A197JTG8"/>
<feature type="region of interest" description="Disordered" evidence="1">
    <location>
        <begin position="1"/>
        <end position="21"/>
    </location>
</feature>
<keyword evidence="3" id="KW-1185">Reference proteome</keyword>